<proteinExistence type="predicted"/>
<keyword evidence="1" id="KW-0732">Signal</keyword>
<evidence type="ECO:0000256" key="1">
    <source>
        <dbReference type="SAM" id="SignalP"/>
    </source>
</evidence>
<sequence>MAPVGQAASSWFLKAALMTSQCRAFCGPRTCPPSMPQRPCIGWHAGASTGCIRTTQISIVKWETKWDSGSSSSSGRGVLLLRGNSKKTEGEASEVLEAGLELGAGPAAEGLGDDQLSRSPIGGKGPRSLNNLHYTAGVWEEVFSSMEDGAGISLLELGERFGM</sequence>
<feature type="chain" id="PRO_5019044817" evidence="1">
    <location>
        <begin position="25"/>
        <end position="163"/>
    </location>
</feature>
<name>A0A427A716_ENSVE</name>
<reference evidence="2 3" key="1">
    <citation type="journal article" date="2014" name="Agronomy (Basel)">
        <title>A Draft Genome Sequence for Ensete ventricosum, the Drought-Tolerant Tree Against Hunger.</title>
        <authorList>
            <person name="Harrison J."/>
            <person name="Moore K.A."/>
            <person name="Paszkiewicz K."/>
            <person name="Jones T."/>
            <person name="Grant M."/>
            <person name="Ambacheew D."/>
            <person name="Muzemil S."/>
            <person name="Studholme D.J."/>
        </authorList>
    </citation>
    <scope>NUCLEOTIDE SEQUENCE [LARGE SCALE GENOMIC DNA]</scope>
</reference>
<dbReference type="Proteomes" id="UP000287651">
    <property type="component" value="Unassembled WGS sequence"/>
</dbReference>
<gene>
    <name evidence="2" type="ORF">B296_00005136</name>
</gene>
<feature type="signal peptide" evidence="1">
    <location>
        <begin position="1"/>
        <end position="24"/>
    </location>
</feature>
<protein>
    <submittedName>
        <fullName evidence="2">Uncharacterized protein</fullName>
    </submittedName>
</protein>
<comment type="caution">
    <text evidence="2">The sequence shown here is derived from an EMBL/GenBank/DDBJ whole genome shotgun (WGS) entry which is preliminary data.</text>
</comment>
<accession>A0A427A716</accession>
<evidence type="ECO:0000313" key="2">
    <source>
        <dbReference type="EMBL" id="RRT72056.1"/>
    </source>
</evidence>
<evidence type="ECO:0000313" key="3">
    <source>
        <dbReference type="Proteomes" id="UP000287651"/>
    </source>
</evidence>
<dbReference type="AlphaFoldDB" id="A0A427A716"/>
<dbReference type="EMBL" id="AMZH03003524">
    <property type="protein sequence ID" value="RRT72056.1"/>
    <property type="molecule type" value="Genomic_DNA"/>
</dbReference>
<organism evidence="2 3">
    <name type="scientific">Ensete ventricosum</name>
    <name type="common">Abyssinian banana</name>
    <name type="synonym">Musa ensete</name>
    <dbReference type="NCBI Taxonomy" id="4639"/>
    <lineage>
        <taxon>Eukaryota</taxon>
        <taxon>Viridiplantae</taxon>
        <taxon>Streptophyta</taxon>
        <taxon>Embryophyta</taxon>
        <taxon>Tracheophyta</taxon>
        <taxon>Spermatophyta</taxon>
        <taxon>Magnoliopsida</taxon>
        <taxon>Liliopsida</taxon>
        <taxon>Zingiberales</taxon>
        <taxon>Musaceae</taxon>
        <taxon>Ensete</taxon>
    </lineage>
</organism>